<evidence type="ECO:0000313" key="1">
    <source>
        <dbReference type="EMBL" id="GBM63248.1"/>
    </source>
</evidence>
<comment type="caution">
    <text evidence="1">The sequence shown here is derived from an EMBL/GenBank/DDBJ whole genome shotgun (WGS) entry which is preliminary data.</text>
</comment>
<dbReference type="AlphaFoldDB" id="A0A4Y2HD90"/>
<keyword evidence="2" id="KW-1185">Reference proteome</keyword>
<name>A0A4Y2HD90_ARAVE</name>
<organism evidence="1 2">
    <name type="scientific">Araneus ventricosus</name>
    <name type="common">Orbweaver spider</name>
    <name type="synonym">Epeira ventricosa</name>
    <dbReference type="NCBI Taxonomy" id="182803"/>
    <lineage>
        <taxon>Eukaryota</taxon>
        <taxon>Metazoa</taxon>
        <taxon>Ecdysozoa</taxon>
        <taxon>Arthropoda</taxon>
        <taxon>Chelicerata</taxon>
        <taxon>Arachnida</taxon>
        <taxon>Araneae</taxon>
        <taxon>Araneomorphae</taxon>
        <taxon>Entelegynae</taxon>
        <taxon>Araneoidea</taxon>
        <taxon>Araneidae</taxon>
        <taxon>Araneus</taxon>
    </lineage>
</organism>
<proteinExistence type="predicted"/>
<gene>
    <name evidence="1" type="ORF">AVEN_110935_1</name>
</gene>
<reference evidence="1 2" key="1">
    <citation type="journal article" date="2019" name="Sci. Rep.">
        <title>Orb-weaving spider Araneus ventricosus genome elucidates the spidroin gene catalogue.</title>
        <authorList>
            <person name="Kono N."/>
            <person name="Nakamura H."/>
            <person name="Ohtoshi R."/>
            <person name="Moran D.A.P."/>
            <person name="Shinohara A."/>
            <person name="Yoshida Y."/>
            <person name="Fujiwara M."/>
            <person name="Mori M."/>
            <person name="Tomita M."/>
            <person name="Arakawa K."/>
        </authorList>
    </citation>
    <scope>NUCLEOTIDE SEQUENCE [LARGE SCALE GENOMIC DNA]</scope>
</reference>
<accession>A0A4Y2HD90</accession>
<evidence type="ECO:0000313" key="2">
    <source>
        <dbReference type="Proteomes" id="UP000499080"/>
    </source>
</evidence>
<dbReference type="EMBL" id="BGPR01001858">
    <property type="protein sequence ID" value="GBM63248.1"/>
    <property type="molecule type" value="Genomic_DNA"/>
</dbReference>
<sequence length="141" mass="16339">MFRAGHSLCKLSDVKIVALKCRSVQAAQRRDWEVKPENISVLQCLGLEVRIHFDLFSFRILGMASLKTSEIGRLYCSKGLRKYVFRTFLRIYLGEVSFSSSLSSVSRHYKICKHTDEIPLKEESTFLAEEMSLRGQCWYSF</sequence>
<protein>
    <submittedName>
        <fullName evidence="1">Uncharacterized protein</fullName>
    </submittedName>
</protein>
<dbReference type="Proteomes" id="UP000499080">
    <property type="component" value="Unassembled WGS sequence"/>
</dbReference>